<evidence type="ECO:0000256" key="5">
    <source>
        <dbReference type="ARBA" id="ARBA00022989"/>
    </source>
</evidence>
<organism evidence="8 9">
    <name type="scientific">Fluviispira sanaruensis</name>
    <dbReference type="NCBI Taxonomy" id="2493639"/>
    <lineage>
        <taxon>Bacteria</taxon>
        <taxon>Pseudomonadati</taxon>
        <taxon>Bdellovibrionota</taxon>
        <taxon>Oligoflexia</taxon>
        <taxon>Silvanigrellales</taxon>
        <taxon>Silvanigrellaceae</taxon>
        <taxon>Fluviispira</taxon>
    </lineage>
</organism>
<reference evidence="8 9" key="1">
    <citation type="submission" date="2018-12" db="EMBL/GenBank/DDBJ databases">
        <title>Rubrispira sanarue gen. nov., sp., nov., a member of the order Silvanigrellales, isolated from a brackish lake in Hamamatsu Japan.</title>
        <authorList>
            <person name="Maejima Y."/>
            <person name="Iino T."/>
            <person name="Muraguchi Y."/>
            <person name="Fukuda K."/>
            <person name="Nojiri H."/>
            <person name="Ohkuma M."/>
            <person name="Moriuchi R."/>
            <person name="Dohra H."/>
            <person name="Kimbara K."/>
            <person name="Shintani M."/>
        </authorList>
    </citation>
    <scope>NUCLEOTIDE SEQUENCE [LARGE SCALE GENOMIC DNA]</scope>
    <source>
        <strain evidence="8 9">RF1110005</strain>
    </source>
</reference>
<feature type="transmembrane region" description="Helical" evidence="7">
    <location>
        <begin position="357"/>
        <end position="377"/>
    </location>
</feature>
<keyword evidence="4 7" id="KW-0812">Transmembrane</keyword>
<dbReference type="EMBL" id="AP019368">
    <property type="protein sequence ID" value="BBH54316.1"/>
    <property type="molecule type" value="Genomic_DNA"/>
</dbReference>
<evidence type="ECO:0000313" key="9">
    <source>
        <dbReference type="Proteomes" id="UP000291236"/>
    </source>
</evidence>
<keyword evidence="2" id="KW-0813">Transport</keyword>
<keyword evidence="3" id="KW-1003">Cell membrane</keyword>
<feature type="transmembrane region" description="Helical" evidence="7">
    <location>
        <begin position="205"/>
        <end position="226"/>
    </location>
</feature>
<comment type="subcellular location">
    <subcellularLocation>
        <location evidence="1">Cell membrane</location>
        <topology evidence="1">Multi-pass membrane protein</topology>
    </subcellularLocation>
</comment>
<dbReference type="PANTHER" id="PTHR23513">
    <property type="entry name" value="INTEGRAL MEMBRANE EFFLUX PROTEIN-RELATED"/>
    <property type="match status" value="1"/>
</dbReference>
<feature type="transmembrane region" description="Helical" evidence="7">
    <location>
        <begin position="325"/>
        <end position="351"/>
    </location>
</feature>
<dbReference type="Proteomes" id="UP000291236">
    <property type="component" value="Chromosome"/>
</dbReference>
<dbReference type="InterPro" id="IPR036259">
    <property type="entry name" value="MFS_trans_sf"/>
</dbReference>
<accession>A0A4P2VLU2</accession>
<dbReference type="SUPFAM" id="SSF103473">
    <property type="entry name" value="MFS general substrate transporter"/>
    <property type="match status" value="1"/>
</dbReference>
<feature type="transmembrane region" description="Helical" evidence="7">
    <location>
        <begin position="266"/>
        <end position="286"/>
    </location>
</feature>
<evidence type="ECO:0000256" key="4">
    <source>
        <dbReference type="ARBA" id="ARBA00022692"/>
    </source>
</evidence>
<dbReference type="GO" id="GO:0022857">
    <property type="term" value="F:transmembrane transporter activity"/>
    <property type="evidence" value="ECO:0007669"/>
    <property type="project" value="InterPro"/>
</dbReference>
<feature type="transmembrane region" description="Helical" evidence="7">
    <location>
        <begin position="134"/>
        <end position="161"/>
    </location>
</feature>
<proteinExistence type="predicted"/>
<evidence type="ECO:0000313" key="8">
    <source>
        <dbReference type="EMBL" id="BBH54316.1"/>
    </source>
</evidence>
<feature type="transmembrane region" description="Helical" evidence="7">
    <location>
        <begin position="55"/>
        <end position="72"/>
    </location>
</feature>
<dbReference type="AlphaFoldDB" id="A0A4P2VLU2"/>
<keyword evidence="6 7" id="KW-0472">Membrane</keyword>
<protein>
    <submittedName>
        <fullName evidence="8">MFS transporter</fullName>
    </submittedName>
</protein>
<feature type="transmembrane region" description="Helical" evidence="7">
    <location>
        <begin position="238"/>
        <end position="259"/>
    </location>
</feature>
<dbReference type="PANTHER" id="PTHR23513:SF9">
    <property type="entry name" value="ENTEROBACTIN EXPORTER ENTS"/>
    <property type="match status" value="1"/>
</dbReference>
<evidence type="ECO:0000256" key="2">
    <source>
        <dbReference type="ARBA" id="ARBA00022448"/>
    </source>
</evidence>
<evidence type="ECO:0000256" key="3">
    <source>
        <dbReference type="ARBA" id="ARBA00022475"/>
    </source>
</evidence>
<evidence type="ECO:0000256" key="1">
    <source>
        <dbReference type="ARBA" id="ARBA00004651"/>
    </source>
</evidence>
<dbReference type="Pfam" id="PF07690">
    <property type="entry name" value="MFS_1"/>
    <property type="match status" value="1"/>
</dbReference>
<sequence length="385" mass="41734">MVYGIPILVFQLTGSMSASGMAFAIEWIPRLIAMPLSGAAADIFGPRRLLLSSDIVRFMLTLLAGFILLFPLNSISTIALIFGILGGAVGFFHEMAFVSFESLAPRLVSLHDLPKLHTLLQGLDLGTQIIAPRLAALLLIIFSPTAFILCLSFIFLSSFLFSSQSKLIKNASLDDIKNIDFKILHKLTLQQLSEGILFVLKSKNILALIAISIAMNFSIGIVLSGSAGYLKEGLGSTAQMAGVLGTAAGVLGLIGFIIIPYYLKKFSLISLGFLGVVLFFICNISIPMAHNFWLYGLLYAGLFLADGFYTVYMRTVRVTLIPKDVFSSAIGIILLLNFIFMPISGLALALFGGSAEYFRELVIVSSALFLIVSLFSLKALSKVRF</sequence>
<feature type="transmembrane region" description="Helical" evidence="7">
    <location>
        <begin position="292"/>
        <end position="313"/>
    </location>
</feature>
<keyword evidence="9" id="KW-1185">Reference proteome</keyword>
<name>A0A4P2VLU2_FLUSA</name>
<dbReference type="InterPro" id="IPR011701">
    <property type="entry name" value="MFS"/>
</dbReference>
<gene>
    <name evidence="8" type="ORF">JCM31447_27800</name>
</gene>
<feature type="transmembrane region" description="Helical" evidence="7">
    <location>
        <begin position="79"/>
        <end position="100"/>
    </location>
</feature>
<dbReference type="GO" id="GO:0005886">
    <property type="term" value="C:plasma membrane"/>
    <property type="evidence" value="ECO:0007669"/>
    <property type="project" value="UniProtKB-SubCell"/>
</dbReference>
<keyword evidence="5 7" id="KW-1133">Transmembrane helix</keyword>
<dbReference type="KEGG" id="sbf:JCM31447_27800"/>
<dbReference type="Gene3D" id="1.20.1250.20">
    <property type="entry name" value="MFS general substrate transporter like domains"/>
    <property type="match status" value="1"/>
</dbReference>
<evidence type="ECO:0000256" key="6">
    <source>
        <dbReference type="ARBA" id="ARBA00023136"/>
    </source>
</evidence>
<evidence type="ECO:0000256" key="7">
    <source>
        <dbReference type="SAM" id="Phobius"/>
    </source>
</evidence>